<evidence type="ECO:0000313" key="3">
    <source>
        <dbReference type="Proteomes" id="UP000078546"/>
    </source>
</evidence>
<proteinExistence type="predicted"/>
<feature type="region of interest" description="Disordered" evidence="1">
    <location>
        <begin position="46"/>
        <end position="74"/>
    </location>
</feature>
<accession>A0A1A8X9W7</accession>
<reference evidence="3" key="1">
    <citation type="submission" date="2016-05" db="EMBL/GenBank/DDBJ databases">
        <authorList>
            <person name="Naeem Raeece"/>
        </authorList>
    </citation>
    <scope>NUCLEOTIDE SEQUENCE [LARGE SCALE GENOMIC DNA]</scope>
</reference>
<feature type="compositionally biased region" description="Basic and acidic residues" evidence="1">
    <location>
        <begin position="46"/>
        <end position="57"/>
    </location>
</feature>
<feature type="compositionally biased region" description="Basic residues" evidence="1">
    <location>
        <begin position="58"/>
        <end position="70"/>
    </location>
</feature>
<dbReference type="Proteomes" id="UP000078546">
    <property type="component" value="Unassembled WGS sequence"/>
</dbReference>
<gene>
    <name evidence="2" type="ORF">POVCU1_064290</name>
</gene>
<evidence type="ECO:0000313" key="2">
    <source>
        <dbReference type="EMBL" id="SBT01055.1"/>
    </source>
</evidence>
<protein>
    <submittedName>
        <fullName evidence="2">Uncharacterized protein</fullName>
    </submittedName>
</protein>
<organism evidence="2 3">
    <name type="scientific">Plasmodium ovale curtisi</name>
    <dbReference type="NCBI Taxonomy" id="864141"/>
    <lineage>
        <taxon>Eukaryota</taxon>
        <taxon>Sar</taxon>
        <taxon>Alveolata</taxon>
        <taxon>Apicomplexa</taxon>
        <taxon>Aconoidasida</taxon>
        <taxon>Haemosporida</taxon>
        <taxon>Plasmodiidae</taxon>
        <taxon>Plasmodium</taxon>
        <taxon>Plasmodium (Plasmodium)</taxon>
    </lineage>
</organism>
<dbReference type="EMBL" id="FLQV01002270">
    <property type="protein sequence ID" value="SBT01055.1"/>
    <property type="molecule type" value="Genomic_DNA"/>
</dbReference>
<name>A0A1A8X9W7_PLAOA</name>
<sequence>MKNSWGCALGSFVKMLLHRQHDRVISSSVHQQVGGVLCRREERNWKQTRREMDSKKDAQKKKKKKKKNRRVGVSTKYCLFR</sequence>
<evidence type="ECO:0000256" key="1">
    <source>
        <dbReference type="SAM" id="MobiDB-lite"/>
    </source>
</evidence>
<dbReference type="AlphaFoldDB" id="A0A1A8X9W7"/>